<feature type="modified residue" description="N6-(pyridoxal phosphate)lysine" evidence="7">
    <location>
        <position position="222"/>
    </location>
</feature>
<dbReference type="EMBL" id="JBHSSE010000018">
    <property type="protein sequence ID" value="MFC6202081.1"/>
    <property type="molecule type" value="Genomic_DNA"/>
</dbReference>
<dbReference type="InterPro" id="IPR015421">
    <property type="entry name" value="PyrdxlP-dep_Trfase_major"/>
</dbReference>
<evidence type="ECO:0000313" key="10">
    <source>
        <dbReference type="Proteomes" id="UP001596171"/>
    </source>
</evidence>
<evidence type="ECO:0000256" key="5">
    <source>
        <dbReference type="ARBA" id="ARBA00022898"/>
    </source>
</evidence>
<dbReference type="SUPFAM" id="SSF53383">
    <property type="entry name" value="PLP-dependent transferases"/>
    <property type="match status" value="1"/>
</dbReference>
<dbReference type="InterPro" id="IPR015424">
    <property type="entry name" value="PyrdxlP-dep_Trfase"/>
</dbReference>
<evidence type="ECO:0000256" key="7">
    <source>
        <dbReference type="HAMAP-Rule" id="MF_01023"/>
    </source>
</evidence>
<feature type="domain" description="Aminotransferase class I/classII large" evidence="8">
    <location>
        <begin position="29"/>
        <end position="351"/>
    </location>
</feature>
<evidence type="ECO:0000256" key="3">
    <source>
        <dbReference type="ARBA" id="ARBA00022576"/>
    </source>
</evidence>
<dbReference type="InterPro" id="IPR015422">
    <property type="entry name" value="PyrdxlP-dep_Trfase_small"/>
</dbReference>
<keyword evidence="10" id="KW-1185">Reference proteome</keyword>
<keyword evidence="7" id="KW-0028">Amino-acid biosynthesis</keyword>
<evidence type="ECO:0000259" key="8">
    <source>
        <dbReference type="Pfam" id="PF00155"/>
    </source>
</evidence>
<protein>
    <recommendedName>
        <fullName evidence="7">Histidinol-phosphate aminotransferase</fullName>
        <ecNumber evidence="7">2.6.1.9</ecNumber>
    </recommendedName>
    <alternativeName>
        <fullName evidence="7">Imidazole acetol-phosphate transaminase</fullName>
    </alternativeName>
</protein>
<dbReference type="PANTHER" id="PTHR43643">
    <property type="entry name" value="HISTIDINOL-PHOSPHATE AMINOTRANSFERASE 2"/>
    <property type="match status" value="1"/>
</dbReference>
<keyword evidence="6 7" id="KW-0368">Histidine biosynthesis</keyword>
<evidence type="ECO:0000313" key="9">
    <source>
        <dbReference type="EMBL" id="MFC6202081.1"/>
    </source>
</evidence>
<dbReference type="Gene3D" id="3.90.1150.10">
    <property type="entry name" value="Aspartate Aminotransferase, domain 1"/>
    <property type="match status" value="1"/>
</dbReference>
<dbReference type="Gene3D" id="3.40.640.10">
    <property type="entry name" value="Type I PLP-dependent aspartate aminotransferase-like (Major domain)"/>
    <property type="match status" value="1"/>
</dbReference>
<dbReference type="GO" id="GO:0004400">
    <property type="term" value="F:histidinol-phosphate transaminase activity"/>
    <property type="evidence" value="ECO:0007669"/>
    <property type="project" value="UniProtKB-EC"/>
</dbReference>
<dbReference type="HAMAP" id="MF_01023">
    <property type="entry name" value="HisC_aminotrans_2"/>
    <property type="match status" value="1"/>
</dbReference>
<keyword evidence="3 7" id="KW-0032">Aminotransferase</keyword>
<dbReference type="RefSeq" id="WP_137615523.1">
    <property type="nucleotide sequence ID" value="NZ_BJDI01000003.1"/>
</dbReference>
<keyword evidence="5 7" id="KW-0663">Pyridoxal phosphate</keyword>
<dbReference type="EC" id="2.6.1.9" evidence="7"/>
<accession>A0ABW1SK47</accession>
<comment type="subunit">
    <text evidence="2 7">Homodimer.</text>
</comment>
<proteinExistence type="inferred from homology"/>
<comment type="catalytic activity">
    <reaction evidence="7">
        <text>L-histidinol phosphate + 2-oxoglutarate = 3-(imidazol-4-yl)-2-oxopropyl phosphate + L-glutamate</text>
        <dbReference type="Rhea" id="RHEA:23744"/>
        <dbReference type="ChEBI" id="CHEBI:16810"/>
        <dbReference type="ChEBI" id="CHEBI:29985"/>
        <dbReference type="ChEBI" id="CHEBI:57766"/>
        <dbReference type="ChEBI" id="CHEBI:57980"/>
        <dbReference type="EC" id="2.6.1.9"/>
    </reaction>
</comment>
<keyword evidence="4 7" id="KW-0808">Transferase</keyword>
<dbReference type="Proteomes" id="UP001596171">
    <property type="component" value="Unassembled WGS sequence"/>
</dbReference>
<dbReference type="Pfam" id="PF00155">
    <property type="entry name" value="Aminotran_1_2"/>
    <property type="match status" value="1"/>
</dbReference>
<dbReference type="PANTHER" id="PTHR43643:SF3">
    <property type="entry name" value="HISTIDINOL-PHOSPHATE AMINOTRANSFERASE"/>
    <property type="match status" value="1"/>
</dbReference>
<comment type="cofactor">
    <cofactor evidence="1 7">
        <name>pyridoxal 5'-phosphate</name>
        <dbReference type="ChEBI" id="CHEBI:597326"/>
    </cofactor>
</comment>
<organism evidence="9 10">
    <name type="scientific">Lactiplantibacillus nangangensis</name>
    <dbReference type="NCBI Taxonomy" id="2559917"/>
    <lineage>
        <taxon>Bacteria</taxon>
        <taxon>Bacillati</taxon>
        <taxon>Bacillota</taxon>
        <taxon>Bacilli</taxon>
        <taxon>Lactobacillales</taxon>
        <taxon>Lactobacillaceae</taxon>
        <taxon>Lactiplantibacillus</taxon>
    </lineage>
</organism>
<dbReference type="InterPro" id="IPR050106">
    <property type="entry name" value="HistidinolP_aminotransfase"/>
</dbReference>
<reference evidence="10" key="1">
    <citation type="journal article" date="2019" name="Int. J. Syst. Evol. Microbiol.">
        <title>The Global Catalogue of Microorganisms (GCM) 10K type strain sequencing project: providing services to taxonomists for standard genome sequencing and annotation.</title>
        <authorList>
            <consortium name="The Broad Institute Genomics Platform"/>
            <consortium name="The Broad Institute Genome Sequencing Center for Infectious Disease"/>
            <person name="Wu L."/>
            <person name="Ma J."/>
        </authorList>
    </citation>
    <scope>NUCLEOTIDE SEQUENCE [LARGE SCALE GENOMIC DNA]</scope>
    <source>
        <strain evidence="10">CCM 8930</strain>
    </source>
</reference>
<comment type="pathway">
    <text evidence="7">Amino-acid biosynthesis; L-histidine biosynthesis; L-histidine from 5-phospho-alpha-D-ribose 1-diphosphate: step 7/9.</text>
</comment>
<name>A0ABW1SK47_9LACO</name>
<dbReference type="InterPro" id="IPR004839">
    <property type="entry name" value="Aminotransferase_I/II_large"/>
</dbReference>
<evidence type="ECO:0000256" key="1">
    <source>
        <dbReference type="ARBA" id="ARBA00001933"/>
    </source>
</evidence>
<sequence length="361" mass="39727">MKESVRQLQPYVPEKPLATLQQELGIARLVRLSANENPYGTSPKVAEAVKAWDFNESNRYPDGDATALRQAVAQQQSVDPDQLVFSVGLDEMIAMVSRTFLSAGDQVLVSAPTFSEYALHAEIEGAKLVSVPTLPNDQVDFDGLLAAITPAVKMVWLCNPNNPTGTSEPLAKIEWFIQQVPATTMVLIDEAYIDFAKNAATLTAMQLPAKYDNVVVMRTFSKAYGLANFRIGYGIFSKAYAPTMQAVRLPYNVNAITQVAALAAVKDTSFVRQTVMKNAAERQAWSTFFDQQGIRYDQSDANFIFFAYPEATALADALLHHGYSLRTGLRDGWLRMTIGTAADGQDLRKLIAAYQAKSARH</sequence>
<gene>
    <name evidence="7 9" type="primary">hisC</name>
    <name evidence="9" type="ORF">ACFP1L_09400</name>
</gene>
<evidence type="ECO:0000256" key="6">
    <source>
        <dbReference type="ARBA" id="ARBA00023102"/>
    </source>
</evidence>
<evidence type="ECO:0000256" key="4">
    <source>
        <dbReference type="ARBA" id="ARBA00022679"/>
    </source>
</evidence>
<dbReference type="InterPro" id="IPR005861">
    <property type="entry name" value="HisP_aminotrans"/>
</dbReference>
<comment type="similarity">
    <text evidence="7">Belongs to the class-II pyridoxal-phosphate-dependent aminotransferase family. Histidinol-phosphate aminotransferase subfamily.</text>
</comment>
<dbReference type="CDD" id="cd00609">
    <property type="entry name" value="AAT_like"/>
    <property type="match status" value="1"/>
</dbReference>
<evidence type="ECO:0000256" key="2">
    <source>
        <dbReference type="ARBA" id="ARBA00011738"/>
    </source>
</evidence>
<dbReference type="NCBIfam" id="TIGR01141">
    <property type="entry name" value="hisC"/>
    <property type="match status" value="1"/>
</dbReference>
<comment type="caution">
    <text evidence="9">The sequence shown here is derived from an EMBL/GenBank/DDBJ whole genome shotgun (WGS) entry which is preliminary data.</text>
</comment>